<reference evidence="2 3" key="1">
    <citation type="submission" date="2017-11" db="EMBL/GenBank/DDBJ databases">
        <authorList>
            <person name="Han C.G."/>
        </authorList>
    </citation>
    <scope>NUCLEOTIDE SEQUENCE [LARGE SCALE GENOMIC DNA]</scope>
    <source>
        <strain evidence="2 3">ANC 5347</strain>
    </source>
</reference>
<dbReference type="AlphaFoldDB" id="A0A2H9UMW5"/>
<feature type="compositionally biased region" description="Basic and acidic residues" evidence="1">
    <location>
        <begin position="250"/>
        <end position="261"/>
    </location>
</feature>
<feature type="region of interest" description="Disordered" evidence="1">
    <location>
        <begin position="250"/>
        <end position="282"/>
    </location>
</feature>
<name>A0A2H9UMW5_9GAMM</name>
<evidence type="ECO:0000256" key="1">
    <source>
        <dbReference type="SAM" id="MobiDB-lite"/>
    </source>
</evidence>
<protein>
    <submittedName>
        <fullName evidence="2">Capsid protein</fullName>
    </submittedName>
</protein>
<dbReference type="Pfam" id="PF05929">
    <property type="entry name" value="Phage_GPO"/>
    <property type="match status" value="1"/>
</dbReference>
<evidence type="ECO:0000313" key="2">
    <source>
        <dbReference type="EMBL" id="PJI33048.1"/>
    </source>
</evidence>
<evidence type="ECO:0000313" key="3">
    <source>
        <dbReference type="Proteomes" id="UP000242351"/>
    </source>
</evidence>
<sequence>MSKEDKEKKHKSNWFRVAVAGDTTDGREIQSDWIIQMADSYDPNTYGARINIEHLRSVYPGSAFGAYGDVLALKTEKVTIDGEEKDALFAQIEPTQGLIELNKQKQKIYTSIEVDPNFANKGKAYLVGLAATDSPASLGTEMLQFAANAKENPLAGKKQRPENLFTAAQEVTLEFEEVKEQQSYSAGLLDKVKKLFSKQEQTEKKSAESFSEQEQAIVEIAQETANQGQVVTKLENDFNTLNTAHDQLQKDFNDLKNKLDGEPETPPRPTSGNSKFTEVVDC</sequence>
<gene>
    <name evidence="2" type="ORF">CU320_05215</name>
</gene>
<dbReference type="InterPro" id="IPR009228">
    <property type="entry name" value="Capsid_scaffold_GpO"/>
</dbReference>
<organism evidence="2 3">
    <name type="scientific">Acinetobacter pseudolwoffii</name>
    <dbReference type="NCBI Taxonomy" id="2053287"/>
    <lineage>
        <taxon>Bacteria</taxon>
        <taxon>Pseudomonadati</taxon>
        <taxon>Pseudomonadota</taxon>
        <taxon>Gammaproteobacteria</taxon>
        <taxon>Moraxellales</taxon>
        <taxon>Moraxellaceae</taxon>
        <taxon>Acinetobacter</taxon>
    </lineage>
</organism>
<proteinExistence type="predicted"/>
<reference evidence="2 3" key="2">
    <citation type="submission" date="2017-12" db="EMBL/GenBank/DDBJ databases">
        <title>Revising the taxonomy of the Acinetobacter lwoffii group: the description of Acinetobacter pseudolwoffii sp. nov. and emended description of Acinetobacter lwoffii.</title>
        <authorList>
            <person name="Nemec A."/>
        </authorList>
    </citation>
    <scope>NUCLEOTIDE SEQUENCE [LARGE SCALE GENOMIC DNA]</scope>
    <source>
        <strain evidence="2 3">ANC 5347</strain>
    </source>
</reference>
<comment type="caution">
    <text evidence="2">The sequence shown here is derived from an EMBL/GenBank/DDBJ whole genome shotgun (WGS) entry which is preliminary data.</text>
</comment>
<accession>A0A2H9UMW5</accession>
<dbReference type="Proteomes" id="UP000242351">
    <property type="component" value="Unassembled WGS sequence"/>
</dbReference>
<dbReference type="RefSeq" id="WP_100357430.1">
    <property type="nucleotide sequence ID" value="NZ_PGOZ01000004.1"/>
</dbReference>
<dbReference type="EMBL" id="PGOZ01000004">
    <property type="protein sequence ID" value="PJI33048.1"/>
    <property type="molecule type" value="Genomic_DNA"/>
</dbReference>